<comment type="caution">
    <text evidence="3">The sequence shown here is derived from an EMBL/GenBank/DDBJ whole genome shotgun (WGS) entry which is preliminary data.</text>
</comment>
<dbReference type="EMBL" id="JABTTQ020000005">
    <property type="protein sequence ID" value="KAK6155938.1"/>
    <property type="molecule type" value="Genomic_DNA"/>
</dbReference>
<dbReference type="Pfam" id="PF00646">
    <property type="entry name" value="F-box"/>
    <property type="match status" value="1"/>
</dbReference>
<feature type="domain" description="F-box associated beta-propeller type 1" evidence="2">
    <location>
        <begin position="107"/>
        <end position="262"/>
    </location>
</feature>
<dbReference type="InterPro" id="IPR001810">
    <property type="entry name" value="F-box_dom"/>
</dbReference>
<organism evidence="3 4">
    <name type="scientific">Rehmannia glutinosa</name>
    <name type="common">Chinese foxglove</name>
    <dbReference type="NCBI Taxonomy" id="99300"/>
    <lineage>
        <taxon>Eukaryota</taxon>
        <taxon>Viridiplantae</taxon>
        <taxon>Streptophyta</taxon>
        <taxon>Embryophyta</taxon>
        <taxon>Tracheophyta</taxon>
        <taxon>Spermatophyta</taxon>
        <taxon>Magnoliopsida</taxon>
        <taxon>eudicotyledons</taxon>
        <taxon>Gunneridae</taxon>
        <taxon>Pentapetalae</taxon>
        <taxon>asterids</taxon>
        <taxon>lamiids</taxon>
        <taxon>Lamiales</taxon>
        <taxon>Orobanchaceae</taxon>
        <taxon>Rehmannieae</taxon>
        <taxon>Rehmannia</taxon>
    </lineage>
</organism>
<name>A0ABR0X8E1_REHGL</name>
<protein>
    <recommendedName>
        <fullName evidence="5">F-box protein</fullName>
    </recommendedName>
</protein>
<dbReference type="Gene3D" id="1.20.1280.50">
    <property type="match status" value="1"/>
</dbReference>
<dbReference type="InterPro" id="IPR006527">
    <property type="entry name" value="F-box-assoc_dom_typ1"/>
</dbReference>
<reference evidence="3 4" key="1">
    <citation type="journal article" date="2021" name="Comput. Struct. Biotechnol. J.">
        <title>De novo genome assembly of the potent medicinal plant Rehmannia glutinosa using nanopore technology.</title>
        <authorList>
            <person name="Ma L."/>
            <person name="Dong C."/>
            <person name="Song C."/>
            <person name="Wang X."/>
            <person name="Zheng X."/>
            <person name="Niu Y."/>
            <person name="Chen S."/>
            <person name="Feng W."/>
        </authorList>
    </citation>
    <scope>NUCLEOTIDE SEQUENCE [LARGE SCALE GENOMIC DNA]</scope>
    <source>
        <strain evidence="3">DH-2019</strain>
    </source>
</reference>
<gene>
    <name evidence="3" type="ORF">DH2020_010186</name>
</gene>
<dbReference type="PANTHER" id="PTHR35546">
    <property type="entry name" value="F-BOX PROTEIN INTERACTION DOMAIN PROTEIN-RELATED"/>
    <property type="match status" value="1"/>
</dbReference>
<feature type="domain" description="F-box" evidence="1">
    <location>
        <begin position="20"/>
        <end position="52"/>
    </location>
</feature>
<dbReference type="InterPro" id="IPR036047">
    <property type="entry name" value="F-box-like_dom_sf"/>
</dbReference>
<evidence type="ECO:0000313" key="4">
    <source>
        <dbReference type="Proteomes" id="UP001318860"/>
    </source>
</evidence>
<evidence type="ECO:0000259" key="1">
    <source>
        <dbReference type="Pfam" id="PF00646"/>
    </source>
</evidence>
<dbReference type="CDD" id="cd22157">
    <property type="entry name" value="F-box_AtFBW1-like"/>
    <property type="match status" value="1"/>
</dbReference>
<sequence length="346" mass="39905">MAVDIITARSADVIGSIDGLLMQIFVRLPVKSLIRFKLVSKHWKSLITSHHFSLLRYPRPNPILGLVYPRRKSSVFEYIHLDVSNPNKPPFRELKFPGDSFWYGIQHSCNGLLLCCSSWNDPCYGMSPIRSCYVYNPTTKCSTKLPLPGVMNGVPENVYGVNLAFDPAKSPLYKVVCVRDSEFAHGLFQIEVYSAESRVWRVSGEPFSATNCFDHGVYWNGSIHWIRYWPNKLLYFNVNEETFGNMSLPATMSVREIISYFGEFCDHLHIVESCVAQKIFDVYEMKRDYSEWFVKYRVDLTTAAAAFPDMAYVNELINNIWFPICVLTLIRVEEEGRFILGFADFW</sequence>
<dbReference type="InterPro" id="IPR055290">
    <property type="entry name" value="At3g26010-like"/>
</dbReference>
<dbReference type="Pfam" id="PF07734">
    <property type="entry name" value="FBA_1"/>
    <property type="match status" value="1"/>
</dbReference>
<dbReference type="Proteomes" id="UP001318860">
    <property type="component" value="Unassembled WGS sequence"/>
</dbReference>
<dbReference type="SUPFAM" id="SSF81383">
    <property type="entry name" value="F-box domain"/>
    <property type="match status" value="1"/>
</dbReference>
<evidence type="ECO:0000313" key="3">
    <source>
        <dbReference type="EMBL" id="KAK6155938.1"/>
    </source>
</evidence>
<dbReference type="PANTHER" id="PTHR35546:SF134">
    <property type="entry name" value="F-BOX ASSOCIATED DOMAIN-CONTAINING PROTEIN"/>
    <property type="match status" value="1"/>
</dbReference>
<accession>A0ABR0X8E1</accession>
<proteinExistence type="predicted"/>
<evidence type="ECO:0008006" key="5">
    <source>
        <dbReference type="Google" id="ProtNLM"/>
    </source>
</evidence>
<keyword evidence="4" id="KW-1185">Reference proteome</keyword>
<evidence type="ECO:0000259" key="2">
    <source>
        <dbReference type="Pfam" id="PF07734"/>
    </source>
</evidence>